<reference evidence="2 3" key="1">
    <citation type="submission" date="2020-03" db="EMBL/GenBank/DDBJ databases">
        <title>Genomic Encyclopedia of Type Strains, Phase IV (KMG-IV): sequencing the most valuable type-strain genomes for metagenomic binning, comparative biology and taxonomic classification.</title>
        <authorList>
            <person name="Goeker M."/>
        </authorList>
    </citation>
    <scope>NUCLEOTIDE SEQUENCE [LARGE SCALE GENOMIC DNA]</scope>
    <source>
        <strain evidence="2 3">DSM 16846</strain>
    </source>
</reference>
<dbReference type="AlphaFoldDB" id="A0A7X5Y662"/>
<protein>
    <submittedName>
        <fullName evidence="2">Putative membrane protein</fullName>
    </submittedName>
</protein>
<name>A0A7X5Y662_9SPHN</name>
<dbReference type="RefSeq" id="WP_168068762.1">
    <property type="nucleotide sequence ID" value="NZ_JAATJC010000001.1"/>
</dbReference>
<gene>
    <name evidence="2" type="ORF">GGQ97_001701</name>
</gene>
<dbReference type="PROSITE" id="PS51257">
    <property type="entry name" value="PROKAR_LIPOPROTEIN"/>
    <property type="match status" value="1"/>
</dbReference>
<sequence>MRALALAAFALLAGCATVPTAPTGPTTTYRALGTEPFWSLELNGREMVFTEANAPGVRIVDAQPQPIHGFAGDIYRGRRINLNIVHGQRCSDGMSDRVYRDKVQVRVDNRSFEGCGNAVESSTPL</sequence>
<keyword evidence="1" id="KW-0732">Signal</keyword>
<dbReference type="EMBL" id="JAATJC010000001">
    <property type="protein sequence ID" value="NJC05908.1"/>
    <property type="molecule type" value="Genomic_DNA"/>
</dbReference>
<dbReference type="Proteomes" id="UP000558192">
    <property type="component" value="Unassembled WGS sequence"/>
</dbReference>
<evidence type="ECO:0000313" key="3">
    <source>
        <dbReference type="Proteomes" id="UP000558192"/>
    </source>
</evidence>
<accession>A0A7X5Y662</accession>
<evidence type="ECO:0000256" key="1">
    <source>
        <dbReference type="SAM" id="SignalP"/>
    </source>
</evidence>
<feature type="signal peptide" evidence="1">
    <location>
        <begin position="1"/>
        <end position="21"/>
    </location>
</feature>
<keyword evidence="3" id="KW-1185">Reference proteome</keyword>
<organism evidence="2 3">
    <name type="scientific">Sphingomonas kaistensis</name>
    <dbReference type="NCBI Taxonomy" id="298708"/>
    <lineage>
        <taxon>Bacteria</taxon>
        <taxon>Pseudomonadati</taxon>
        <taxon>Pseudomonadota</taxon>
        <taxon>Alphaproteobacteria</taxon>
        <taxon>Sphingomonadales</taxon>
        <taxon>Sphingomonadaceae</taxon>
        <taxon>Sphingomonas</taxon>
    </lineage>
</organism>
<comment type="caution">
    <text evidence="2">The sequence shown here is derived from an EMBL/GenBank/DDBJ whole genome shotgun (WGS) entry which is preliminary data.</text>
</comment>
<feature type="chain" id="PRO_5030983430" evidence="1">
    <location>
        <begin position="22"/>
        <end position="125"/>
    </location>
</feature>
<proteinExistence type="predicted"/>
<evidence type="ECO:0000313" key="2">
    <source>
        <dbReference type="EMBL" id="NJC05908.1"/>
    </source>
</evidence>